<dbReference type="FunFam" id="2.170.130.10:FF:000003">
    <property type="entry name" value="SusC/RagA family TonB-linked outer membrane protein"/>
    <property type="match status" value="1"/>
</dbReference>
<keyword evidence="5 10" id="KW-0812">Transmembrane</keyword>
<dbReference type="InterPro" id="IPR023997">
    <property type="entry name" value="TonB-dep_OMP_SusC/RagA_CS"/>
</dbReference>
<dbReference type="InterPro" id="IPR039426">
    <property type="entry name" value="TonB-dep_rcpt-like"/>
</dbReference>
<dbReference type="PROSITE" id="PS52016">
    <property type="entry name" value="TONB_DEPENDENT_REC_3"/>
    <property type="match status" value="1"/>
</dbReference>
<keyword evidence="3 10" id="KW-1134">Transmembrane beta strand</keyword>
<keyword evidence="4" id="KW-0410">Iron transport</keyword>
<keyword evidence="9 10" id="KW-0998">Cell outer membrane</keyword>
<evidence type="ECO:0000256" key="11">
    <source>
        <dbReference type="RuleBase" id="RU003357"/>
    </source>
</evidence>
<dbReference type="SUPFAM" id="SSF49464">
    <property type="entry name" value="Carboxypeptidase regulatory domain-like"/>
    <property type="match status" value="1"/>
</dbReference>
<evidence type="ECO:0000313" key="14">
    <source>
        <dbReference type="Proteomes" id="UP001348817"/>
    </source>
</evidence>
<evidence type="ECO:0000256" key="3">
    <source>
        <dbReference type="ARBA" id="ARBA00022452"/>
    </source>
</evidence>
<dbReference type="InterPro" id="IPR023996">
    <property type="entry name" value="TonB-dep_OMP_SusC/RagA"/>
</dbReference>
<dbReference type="SMART" id="SM00965">
    <property type="entry name" value="STN"/>
    <property type="match status" value="1"/>
</dbReference>
<name>A0AAU9CHX2_9BACT</name>
<reference evidence="13 14" key="1">
    <citation type="submission" date="2021-12" db="EMBL/GenBank/DDBJ databases">
        <title>Genome sequencing of bacteria with rrn-lacking chromosome and rrn-plasmid.</title>
        <authorList>
            <person name="Anda M."/>
            <person name="Iwasaki W."/>
        </authorList>
    </citation>
    <scope>NUCLEOTIDE SEQUENCE [LARGE SCALE GENOMIC DNA]</scope>
    <source>
        <strain evidence="13 14">DSM 100852</strain>
    </source>
</reference>
<dbReference type="InterPro" id="IPR000531">
    <property type="entry name" value="Beta-barrel_TonB"/>
</dbReference>
<evidence type="ECO:0000256" key="1">
    <source>
        <dbReference type="ARBA" id="ARBA00004571"/>
    </source>
</evidence>
<evidence type="ECO:0000256" key="4">
    <source>
        <dbReference type="ARBA" id="ARBA00022496"/>
    </source>
</evidence>
<keyword evidence="14" id="KW-1185">Reference proteome</keyword>
<feature type="domain" description="Secretin/TonB short N-terminal" evidence="12">
    <location>
        <begin position="69"/>
        <end position="120"/>
    </location>
</feature>
<dbReference type="GO" id="GO:0006826">
    <property type="term" value="P:iron ion transport"/>
    <property type="evidence" value="ECO:0007669"/>
    <property type="project" value="UniProtKB-KW"/>
</dbReference>
<evidence type="ECO:0000256" key="5">
    <source>
        <dbReference type="ARBA" id="ARBA00022692"/>
    </source>
</evidence>
<dbReference type="InterPro" id="IPR036942">
    <property type="entry name" value="Beta-barrel_TonB_sf"/>
</dbReference>
<dbReference type="InterPro" id="IPR037066">
    <property type="entry name" value="Plug_dom_sf"/>
</dbReference>
<accession>A0AAU9CHX2</accession>
<evidence type="ECO:0000256" key="2">
    <source>
        <dbReference type="ARBA" id="ARBA00022448"/>
    </source>
</evidence>
<keyword evidence="2 10" id="KW-0813">Transport</keyword>
<gene>
    <name evidence="13" type="ORF">FUAX_20600</name>
</gene>
<proteinExistence type="inferred from homology"/>
<dbReference type="NCBIfam" id="TIGR04056">
    <property type="entry name" value="OMP_RagA_SusC"/>
    <property type="match status" value="1"/>
</dbReference>
<dbReference type="Pfam" id="PF07660">
    <property type="entry name" value="STN"/>
    <property type="match status" value="1"/>
</dbReference>
<dbReference type="Gene3D" id="2.60.40.1120">
    <property type="entry name" value="Carboxypeptidase-like, regulatory domain"/>
    <property type="match status" value="1"/>
</dbReference>
<evidence type="ECO:0000256" key="7">
    <source>
        <dbReference type="ARBA" id="ARBA00023077"/>
    </source>
</evidence>
<keyword evidence="6" id="KW-0408">Iron</keyword>
<dbReference type="RefSeq" id="WP_338391225.1">
    <property type="nucleotide sequence ID" value="NZ_AP025314.1"/>
</dbReference>
<evidence type="ECO:0000256" key="8">
    <source>
        <dbReference type="ARBA" id="ARBA00023136"/>
    </source>
</evidence>
<evidence type="ECO:0000313" key="13">
    <source>
        <dbReference type="EMBL" id="BDD09628.1"/>
    </source>
</evidence>
<dbReference type="Gene3D" id="2.170.130.10">
    <property type="entry name" value="TonB-dependent receptor, plug domain"/>
    <property type="match status" value="1"/>
</dbReference>
<evidence type="ECO:0000256" key="10">
    <source>
        <dbReference type="PROSITE-ProRule" id="PRU01360"/>
    </source>
</evidence>
<dbReference type="InterPro" id="IPR008969">
    <property type="entry name" value="CarboxyPept-like_regulatory"/>
</dbReference>
<dbReference type="Gene3D" id="3.55.50.30">
    <property type="match status" value="1"/>
</dbReference>
<keyword evidence="7 11" id="KW-0798">TonB box</keyword>
<comment type="subcellular location">
    <subcellularLocation>
        <location evidence="1 10">Cell outer membrane</location>
        <topology evidence="1 10">Multi-pass membrane protein</topology>
    </subcellularLocation>
</comment>
<dbReference type="SUPFAM" id="SSF56935">
    <property type="entry name" value="Porins"/>
    <property type="match status" value="1"/>
</dbReference>
<evidence type="ECO:0000256" key="6">
    <source>
        <dbReference type="ARBA" id="ARBA00023004"/>
    </source>
</evidence>
<dbReference type="KEGG" id="fax:FUAX_20600"/>
<dbReference type="InterPro" id="IPR011662">
    <property type="entry name" value="Secretin/TonB_short_N"/>
</dbReference>
<evidence type="ECO:0000256" key="9">
    <source>
        <dbReference type="ARBA" id="ARBA00023237"/>
    </source>
</evidence>
<dbReference type="AlphaFoldDB" id="A0AAU9CHX2"/>
<dbReference type="Proteomes" id="UP001348817">
    <property type="component" value="Chromosome"/>
</dbReference>
<dbReference type="EMBL" id="AP025314">
    <property type="protein sequence ID" value="BDD09628.1"/>
    <property type="molecule type" value="Genomic_DNA"/>
</dbReference>
<dbReference type="InterPro" id="IPR012910">
    <property type="entry name" value="Plug_dom"/>
</dbReference>
<organism evidence="13 14">
    <name type="scientific">Fulvitalea axinellae</name>
    <dbReference type="NCBI Taxonomy" id="1182444"/>
    <lineage>
        <taxon>Bacteria</taxon>
        <taxon>Pseudomonadati</taxon>
        <taxon>Bacteroidota</taxon>
        <taxon>Cytophagia</taxon>
        <taxon>Cytophagales</taxon>
        <taxon>Persicobacteraceae</taxon>
        <taxon>Fulvitalea</taxon>
    </lineage>
</organism>
<dbReference type="Pfam" id="PF07715">
    <property type="entry name" value="Plug"/>
    <property type="match status" value="1"/>
</dbReference>
<dbReference type="Gene3D" id="2.40.170.20">
    <property type="entry name" value="TonB-dependent receptor, beta-barrel domain"/>
    <property type="match status" value="1"/>
</dbReference>
<comment type="similarity">
    <text evidence="10 11">Belongs to the TonB-dependent receptor family.</text>
</comment>
<dbReference type="NCBIfam" id="TIGR04057">
    <property type="entry name" value="SusC_RagA_signa"/>
    <property type="match status" value="1"/>
</dbReference>
<dbReference type="Pfam" id="PF13715">
    <property type="entry name" value="CarbopepD_reg_2"/>
    <property type="match status" value="1"/>
</dbReference>
<evidence type="ECO:0000259" key="12">
    <source>
        <dbReference type="SMART" id="SM00965"/>
    </source>
</evidence>
<dbReference type="GO" id="GO:0009279">
    <property type="term" value="C:cell outer membrane"/>
    <property type="evidence" value="ECO:0007669"/>
    <property type="project" value="UniProtKB-SubCell"/>
</dbReference>
<dbReference type="Pfam" id="PF00593">
    <property type="entry name" value="TonB_dep_Rec_b-barrel"/>
    <property type="match status" value="1"/>
</dbReference>
<keyword evidence="8 10" id="KW-0472">Membrane</keyword>
<protein>
    <submittedName>
        <fullName evidence="13">SusC/RagA family TonB-linked outer membrane protein</fullName>
    </submittedName>
</protein>
<keyword evidence="4" id="KW-0406">Ion transport</keyword>
<sequence length="1116" mass="126008">MKINLLRQIWFMSRLTMYGLLLQTVLFNCLLAKDSKAQLKSISEITVSLKTDDLRLGEVFDEIERETGFSFIYSKEVVNDRQRLTGNISKMSLEDALQLICQQTGVGFKRINNNIYVNQDKAWLEKFRKDQKAMQTGEVTVIGTVISSDENAGLPGVSVVVKGTNKGVITDLDGKYTIKVNKEDILRFTYIGFKAQEVQVGNLTKIDIVLEADYAQLGEVVVVGYGTQKKASLTGAVSAISQDKITKRPVASTGKALQGLAPGLIVVDRGGMAGSEDFNMQIRGNTSLSGSSKPLVYIDGVEQSMNDINPNDIASISILKDAASTAMYGSRGANGVILITTKRAEEAGLSLSYNAYYSVQTVAKLPEKVGIRDYMTLYNEAFENDGQPKPFTDEDIENTVNGVDPIRWPNTDWHDVIFRDAPQQSHSLSAMGGSEKVKFNLGLNFLDQEGVLVSNNKLKRYGVRLNTDYQLTDKLSARIDLNMRRKEWSEPRNAGTVFWRLFHDMPPWGLPKLPDGRYGTSIPGNNQLARLESGRKDQVEDYRLFNAHLEYKILDGLTIVGEYMNRTTDLSDKRFQKAVKLYNWNGTFAKDLISNNGTFHQQKQWRSVQLRGLLRYEKTWGKHSLNALAGVERISDDYQWLSASRSNAYNDELTVIAAGDSETDGNGGNENSLRIGSYLGRINYSFADKYLLEANFRYDGSSRFAQGDTRWGFFPSFSAGWRVSEESFMKDISWLEEFKLRGSYGATGKQDNINYWQYISDVAISNSYAFGRDDKAALGAWQSRLGNESITWERTDILDLGLDLELFEGKLGIVFDYYVKNTKDVLNDRVPIPETVGFNRPAVNAGEIENRGWELSITHRNTVSDDFSYSATFNISDNTNEVKDLRGTGPYVSGWTIAQVGRPLWALWGYQTNGFYKNQDDVKNSPLLDTNTIPGDVKYVDRNKDGKINGDDKMYLGDASPHFPVALNLNLKYKNFDLNMFWQGLLQQKAYMEGALTEGPNYGNFTHKDMLGRWTPETAETATWPVLRKNSWKSQVPSDFWIRKAGYMRLKNIQIGYSLPKDLVEKLHLQRVRFYVSGDNLLTFSQEELIDPEFRPGRVNYHPQTKQYLVGLNVNF</sequence>